<dbReference type="Proteomes" id="UP000009230">
    <property type="component" value="Chromosome"/>
</dbReference>
<sequence length="517" mass="57782">MLGVGLFVCIGVFSLMALLRYSDVAEWSSFLSQPYLWRLIRFSLWQALLSSLLSLVIAVPVASCLFHRSFWGRSFLLQLFSVSMVVPSIVAILGIVVVYGRTGWLAQISGIELPLYGLTGILLAHVFFNMPLAVRLLLQVYALIPTGQWRQAYQLGFDRWSAFRFIEWSYLRKALPGAFVLIFMLCFSSFAVVLSLGGGPKSSTLEVAIYQALRFDFDLNKASFLALLQVLICTVIALFVYKLAPVNHQDSSLLAQSRFSIRDSYGAKALDVIAFLCVLVFVLPPFIAILDPMFSTQFLQTLSSLRLWQAVLVSLKIAFPAAFISLLLGLSFCVLARYCMGRGKLDIWSTKLEQLGNLILMVPGLVIATGLFLWLRDLGLSFSSSYWIVVWVNAVMALPFVLRCMMPCFYQQERRFRHLYSSLGLQAWSRCKIEWPLVRSSVAQAFAFALLLSLGDMGVIALFGSQGMVSLPLYLFQLIGAYRLEEGACVAVVLILLCLGLYVLFSRIVGGRWHAQG</sequence>
<dbReference type="PROSITE" id="PS50928">
    <property type="entry name" value="ABC_TM1"/>
    <property type="match status" value="2"/>
</dbReference>
<dbReference type="STRING" id="491952.Mar181_0782"/>
<evidence type="ECO:0000256" key="4">
    <source>
        <dbReference type="ARBA" id="ARBA00022448"/>
    </source>
</evidence>
<dbReference type="OrthoDB" id="7066776at2"/>
<feature type="transmembrane region" description="Helical" evidence="11">
    <location>
        <begin position="44"/>
        <end position="66"/>
    </location>
</feature>
<keyword evidence="6" id="KW-0997">Cell inner membrane</keyword>
<dbReference type="PANTHER" id="PTHR30183">
    <property type="entry name" value="MOLYBDENUM TRANSPORT SYSTEM PERMEASE PROTEIN MODB"/>
    <property type="match status" value="1"/>
</dbReference>
<dbReference type="Gene3D" id="1.10.3720.10">
    <property type="entry name" value="MetI-like"/>
    <property type="match status" value="2"/>
</dbReference>
<dbReference type="GO" id="GO:0015888">
    <property type="term" value="P:thiamine transport"/>
    <property type="evidence" value="ECO:0007669"/>
    <property type="project" value="InterPro"/>
</dbReference>
<dbReference type="GO" id="GO:0005886">
    <property type="term" value="C:plasma membrane"/>
    <property type="evidence" value="ECO:0007669"/>
    <property type="project" value="UniProtKB-SubCell"/>
</dbReference>
<accession>F6CS50</accession>
<dbReference type="InterPro" id="IPR005947">
    <property type="entry name" value="ThiP_ABC_transpt"/>
</dbReference>
<evidence type="ECO:0000256" key="1">
    <source>
        <dbReference type="ARBA" id="ARBA00004429"/>
    </source>
</evidence>
<proteinExistence type="inferred from homology"/>
<organism evidence="13 14">
    <name type="scientific">Marinomonas posidonica (strain CECT 7376 / NCIMB 14433 / IVIA-Po-181)</name>
    <dbReference type="NCBI Taxonomy" id="491952"/>
    <lineage>
        <taxon>Bacteria</taxon>
        <taxon>Pseudomonadati</taxon>
        <taxon>Pseudomonadota</taxon>
        <taxon>Gammaproteobacteria</taxon>
        <taxon>Oceanospirillales</taxon>
        <taxon>Oceanospirillaceae</taxon>
        <taxon>Marinomonas</taxon>
    </lineage>
</organism>
<gene>
    <name evidence="13" type="ordered locus">Mar181_0782</name>
</gene>
<keyword evidence="4 11" id="KW-0813">Transport</keyword>
<feature type="transmembrane region" description="Helical" evidence="11">
    <location>
        <begin position="222"/>
        <end position="244"/>
    </location>
</feature>
<feature type="transmembrane region" description="Helical" evidence="11">
    <location>
        <begin position="174"/>
        <end position="196"/>
    </location>
</feature>
<dbReference type="PANTHER" id="PTHR30183:SF9">
    <property type="entry name" value="THIAMINE TRANSPORT SYSTEM PERMEASE PROTEIN THIP"/>
    <property type="match status" value="1"/>
</dbReference>
<keyword evidence="5" id="KW-1003">Cell membrane</keyword>
<keyword evidence="7 11" id="KW-0812">Transmembrane</keyword>
<evidence type="ECO:0000256" key="9">
    <source>
        <dbReference type="ARBA" id="ARBA00022989"/>
    </source>
</evidence>
<feature type="transmembrane region" description="Helical" evidence="11">
    <location>
        <begin position="75"/>
        <end position="100"/>
    </location>
</feature>
<keyword evidence="10 11" id="KW-0472">Membrane</keyword>
<dbReference type="HOGENOM" id="CLU_021838_5_3_6"/>
<evidence type="ECO:0000256" key="5">
    <source>
        <dbReference type="ARBA" id="ARBA00022475"/>
    </source>
</evidence>
<feature type="transmembrane region" description="Helical" evidence="11">
    <location>
        <begin position="355"/>
        <end position="374"/>
    </location>
</feature>
<keyword evidence="8" id="KW-0677">Repeat</keyword>
<comment type="subunit">
    <text evidence="2">The complex is composed of two ATP-binding proteins (ThiQ), two transmembrane proteins (ThiP) and a solute-binding protein (ThiB).</text>
</comment>
<dbReference type="InterPro" id="IPR035906">
    <property type="entry name" value="MetI-like_sf"/>
</dbReference>
<evidence type="ECO:0000256" key="11">
    <source>
        <dbReference type="RuleBase" id="RU363032"/>
    </source>
</evidence>
<protein>
    <recommendedName>
        <fullName evidence="3">Thiamine transport system permease protein ThiP</fullName>
    </recommendedName>
</protein>
<dbReference type="eggNOG" id="COG1178">
    <property type="taxonomic scope" value="Bacteria"/>
</dbReference>
<feature type="transmembrane region" description="Helical" evidence="11">
    <location>
        <begin position="442"/>
        <end position="464"/>
    </location>
</feature>
<dbReference type="KEGG" id="mpc:Mar181_0782"/>
<dbReference type="SUPFAM" id="SSF161098">
    <property type="entry name" value="MetI-like"/>
    <property type="match status" value="2"/>
</dbReference>
<evidence type="ECO:0000256" key="8">
    <source>
        <dbReference type="ARBA" id="ARBA00022737"/>
    </source>
</evidence>
<feature type="transmembrane region" description="Helical" evidence="11">
    <location>
        <begin position="265"/>
        <end position="287"/>
    </location>
</feature>
<feature type="transmembrane region" description="Helical" evidence="11">
    <location>
        <begin position="386"/>
        <end position="410"/>
    </location>
</feature>
<evidence type="ECO:0000256" key="6">
    <source>
        <dbReference type="ARBA" id="ARBA00022519"/>
    </source>
</evidence>
<keyword evidence="9 11" id="KW-1133">Transmembrane helix</keyword>
<keyword evidence="14" id="KW-1185">Reference proteome</keyword>
<dbReference type="NCBIfam" id="TIGR01253">
    <property type="entry name" value="thiP"/>
    <property type="match status" value="1"/>
</dbReference>
<evidence type="ECO:0000313" key="14">
    <source>
        <dbReference type="Proteomes" id="UP000009230"/>
    </source>
</evidence>
<dbReference type="InterPro" id="IPR000515">
    <property type="entry name" value="MetI-like"/>
</dbReference>
<feature type="transmembrane region" description="Helical" evidence="11">
    <location>
        <begin position="307"/>
        <end position="335"/>
    </location>
</feature>
<dbReference type="Pfam" id="PF00528">
    <property type="entry name" value="BPD_transp_1"/>
    <property type="match status" value="2"/>
</dbReference>
<evidence type="ECO:0000313" key="13">
    <source>
        <dbReference type="EMBL" id="AEF53837.1"/>
    </source>
</evidence>
<evidence type="ECO:0000256" key="10">
    <source>
        <dbReference type="ARBA" id="ARBA00023136"/>
    </source>
</evidence>
<feature type="transmembrane region" description="Helical" evidence="11">
    <location>
        <begin position="484"/>
        <end position="505"/>
    </location>
</feature>
<feature type="domain" description="ABC transmembrane type-1" evidence="12">
    <location>
        <begin position="311"/>
        <end position="505"/>
    </location>
</feature>
<dbReference type="EMBL" id="CP002771">
    <property type="protein sequence ID" value="AEF53837.1"/>
    <property type="molecule type" value="Genomic_DNA"/>
</dbReference>
<evidence type="ECO:0000256" key="7">
    <source>
        <dbReference type="ARBA" id="ARBA00022692"/>
    </source>
</evidence>
<evidence type="ECO:0000256" key="2">
    <source>
        <dbReference type="ARBA" id="ARBA00011650"/>
    </source>
</evidence>
<comment type="similarity">
    <text evidence="11">Belongs to the binding-protein-dependent transport system permease family.</text>
</comment>
<feature type="transmembrane region" description="Helical" evidence="11">
    <location>
        <begin position="120"/>
        <end position="144"/>
    </location>
</feature>
<dbReference type="GO" id="GO:0022857">
    <property type="term" value="F:transmembrane transporter activity"/>
    <property type="evidence" value="ECO:0007669"/>
    <property type="project" value="InterPro"/>
</dbReference>
<name>F6CS50_MARPP</name>
<evidence type="ECO:0000259" key="12">
    <source>
        <dbReference type="PROSITE" id="PS50928"/>
    </source>
</evidence>
<feature type="domain" description="ABC transmembrane type-1" evidence="12">
    <location>
        <begin position="40"/>
        <end position="240"/>
    </location>
</feature>
<comment type="subcellular location">
    <subcellularLocation>
        <location evidence="1">Cell inner membrane</location>
        <topology evidence="1">Multi-pass membrane protein</topology>
    </subcellularLocation>
    <subcellularLocation>
        <location evidence="11">Cell membrane</location>
        <topology evidence="11">Multi-pass membrane protein</topology>
    </subcellularLocation>
</comment>
<dbReference type="CDD" id="cd06261">
    <property type="entry name" value="TM_PBP2"/>
    <property type="match status" value="1"/>
</dbReference>
<evidence type="ECO:0000256" key="3">
    <source>
        <dbReference type="ARBA" id="ARBA00016947"/>
    </source>
</evidence>
<dbReference type="AlphaFoldDB" id="F6CS50"/>
<reference evidence="13 14" key="1">
    <citation type="journal article" date="2012" name="Stand. Genomic Sci.">
        <title>Complete genome sequence of Marinomonas posidonica type strain (IVIA-Po-181(T)).</title>
        <authorList>
            <person name="Lucas-Elio P."/>
            <person name="Goodwin L."/>
            <person name="Woyke T."/>
            <person name="Pitluck S."/>
            <person name="Nolan M."/>
            <person name="Kyrpides N.C."/>
            <person name="Detter J.C."/>
            <person name="Copeland A."/>
            <person name="Lu M."/>
            <person name="Bruce D."/>
            <person name="Detter C."/>
            <person name="Tapia R."/>
            <person name="Han S."/>
            <person name="Land M.L."/>
            <person name="Ivanova N."/>
            <person name="Mikhailova N."/>
            <person name="Johnston A.W."/>
            <person name="Sanchez-Amat A."/>
        </authorList>
    </citation>
    <scope>NUCLEOTIDE SEQUENCE [LARGE SCALE GENOMIC DNA]</scope>
    <source>
        <strain evidence="14">CECT 7376 / NCIMB 14433 / IVIA-Po-181</strain>
    </source>
</reference>